<dbReference type="FunFam" id="1.10.730.10:FF:000004">
    <property type="entry name" value="Isoleucyl-tRNA synthetase, cytoplasmic"/>
    <property type="match status" value="1"/>
</dbReference>
<dbReference type="InterPro" id="IPR023586">
    <property type="entry name" value="Ile-tRNA-ligase_type2"/>
</dbReference>
<evidence type="ECO:0000256" key="2">
    <source>
        <dbReference type="ARBA" id="ARBA00005594"/>
    </source>
</evidence>
<dbReference type="InterPro" id="IPR002300">
    <property type="entry name" value="aa-tRNA-synth_Ia"/>
</dbReference>
<evidence type="ECO:0000313" key="18">
    <source>
        <dbReference type="Proteomes" id="UP000233220"/>
    </source>
</evidence>
<feature type="domain" description="Isoleucine--tRNA ligase cytoplasmic ubiquitin-like" evidence="16">
    <location>
        <begin position="1052"/>
        <end position="1135"/>
    </location>
</feature>
<dbReference type="InterPro" id="IPR009008">
    <property type="entry name" value="Val/Leu/Ile-tRNA-synth_edit"/>
</dbReference>
<evidence type="ECO:0000259" key="16">
    <source>
        <dbReference type="Pfam" id="PF23567"/>
    </source>
</evidence>
<dbReference type="AlphaFoldDB" id="A0A2K6RZ67"/>
<dbReference type="GO" id="GO:0017101">
    <property type="term" value="C:aminoacyl-tRNA synthetase multienzyme complex"/>
    <property type="evidence" value="ECO:0007669"/>
    <property type="project" value="Ensembl"/>
</dbReference>
<dbReference type="SUPFAM" id="SSF47323">
    <property type="entry name" value="Anticodon-binding domain of a subclass of class I aminoacyl-tRNA synthetases"/>
    <property type="match status" value="1"/>
</dbReference>
<accession>A0A2K6RZ67</accession>
<dbReference type="GO" id="GO:0005654">
    <property type="term" value="C:nucleoplasm"/>
    <property type="evidence" value="ECO:0007669"/>
    <property type="project" value="Ensembl"/>
</dbReference>
<reference evidence="17" key="2">
    <citation type="submission" date="2025-09" db="UniProtKB">
        <authorList>
            <consortium name="Ensembl"/>
        </authorList>
    </citation>
    <scope>IDENTIFICATION</scope>
</reference>
<keyword evidence="5 13" id="KW-0436">Ligase</keyword>
<evidence type="ECO:0000256" key="13">
    <source>
        <dbReference type="RuleBase" id="RU363035"/>
    </source>
</evidence>
<keyword evidence="7 13" id="KW-0067">ATP-binding</keyword>
<evidence type="ECO:0000259" key="14">
    <source>
        <dbReference type="Pfam" id="PF00133"/>
    </source>
</evidence>
<dbReference type="GO" id="GO:0051020">
    <property type="term" value="F:GTPase binding"/>
    <property type="evidence" value="ECO:0007669"/>
    <property type="project" value="Ensembl"/>
</dbReference>
<dbReference type="Pfam" id="PF19302">
    <property type="entry name" value="DUF5915"/>
    <property type="match status" value="1"/>
</dbReference>
<dbReference type="STRING" id="39432.ENSSBOP00000000428"/>
<dbReference type="InterPro" id="IPR013155">
    <property type="entry name" value="M/V/L/I-tRNA-synth_anticd-bd"/>
</dbReference>
<dbReference type="CDD" id="cd07961">
    <property type="entry name" value="Anticodon_Ia_Ile_ABEc"/>
    <property type="match status" value="1"/>
</dbReference>
<proteinExistence type="inferred from homology"/>
<evidence type="ECO:0000256" key="12">
    <source>
        <dbReference type="ARBA" id="ARBA00069879"/>
    </source>
</evidence>
<keyword evidence="8 13" id="KW-0648">Protein biosynthesis</keyword>
<feature type="domain" description="Aminoacyl-tRNA synthetase class Ia" evidence="14">
    <location>
        <begin position="17"/>
        <end position="613"/>
    </location>
</feature>
<dbReference type="GO" id="GO:0000049">
    <property type="term" value="F:tRNA binding"/>
    <property type="evidence" value="ECO:0007669"/>
    <property type="project" value="InterPro"/>
</dbReference>
<evidence type="ECO:0000256" key="11">
    <source>
        <dbReference type="ARBA" id="ARBA00048359"/>
    </source>
</evidence>
<dbReference type="GO" id="GO:0004822">
    <property type="term" value="F:isoleucine-tRNA ligase activity"/>
    <property type="evidence" value="ECO:0007669"/>
    <property type="project" value="UniProtKB-EC"/>
</dbReference>
<dbReference type="PANTHER" id="PTHR42780:SF1">
    <property type="entry name" value="ISOLEUCINE--TRNA LIGASE, CYTOPLASMIC"/>
    <property type="match status" value="1"/>
</dbReference>
<keyword evidence="9 13" id="KW-0030">Aminoacyl-tRNA synthetase</keyword>
<name>A0A2K6RZ67_SAIBB</name>
<dbReference type="InterPro" id="IPR002301">
    <property type="entry name" value="Ile-tRNA-ligase"/>
</dbReference>
<organism evidence="17 18">
    <name type="scientific">Saimiri boliviensis boliviensis</name>
    <name type="common">Bolivian squirrel monkey</name>
    <dbReference type="NCBI Taxonomy" id="39432"/>
    <lineage>
        <taxon>Eukaryota</taxon>
        <taxon>Metazoa</taxon>
        <taxon>Chordata</taxon>
        <taxon>Craniata</taxon>
        <taxon>Vertebrata</taxon>
        <taxon>Euteleostomi</taxon>
        <taxon>Mammalia</taxon>
        <taxon>Eutheria</taxon>
        <taxon>Euarchontoglires</taxon>
        <taxon>Primates</taxon>
        <taxon>Haplorrhini</taxon>
        <taxon>Platyrrhini</taxon>
        <taxon>Cebidae</taxon>
        <taxon>Saimiriinae</taxon>
        <taxon>Saimiri</taxon>
    </lineage>
</organism>
<dbReference type="GeneTree" id="ENSGT00550000074921"/>
<keyword evidence="4" id="KW-0963">Cytoplasm</keyword>
<dbReference type="SUPFAM" id="SSF52374">
    <property type="entry name" value="Nucleotidylyl transferase"/>
    <property type="match status" value="1"/>
</dbReference>
<dbReference type="Ensembl" id="ENSSBOT00000002049.1">
    <property type="protein sequence ID" value="ENSSBOP00000000428.1"/>
    <property type="gene ID" value="ENSSBOG00000001596.1"/>
</dbReference>
<dbReference type="Pfam" id="PF23567">
    <property type="entry name" value="Ubiquitin_IARS1"/>
    <property type="match status" value="2"/>
</dbReference>
<feature type="domain" description="Methionyl/Valyl/Leucyl/Isoleucyl-tRNA synthetase anticodon-binding" evidence="15">
    <location>
        <begin position="668"/>
        <end position="824"/>
    </location>
</feature>
<protein>
    <recommendedName>
        <fullName evidence="12">Isoleucine--tRNA ligase, cytoplasmic</fullName>
        <ecNumber evidence="3">6.1.1.5</ecNumber>
    </recommendedName>
    <alternativeName>
        <fullName evidence="10">Isoleucyl-tRNA synthetase</fullName>
    </alternativeName>
</protein>
<dbReference type="FunFam" id="3.40.50.620:FF:000023">
    <property type="entry name" value="Isoleucyl-tRNA synthetase,cytoplasmic"/>
    <property type="match status" value="1"/>
</dbReference>
<evidence type="ECO:0000256" key="1">
    <source>
        <dbReference type="ARBA" id="ARBA00004496"/>
    </source>
</evidence>
<dbReference type="CDD" id="cd00818">
    <property type="entry name" value="IleRS_core"/>
    <property type="match status" value="1"/>
</dbReference>
<dbReference type="GO" id="GO:0006428">
    <property type="term" value="P:isoleucyl-tRNA aminoacylation"/>
    <property type="evidence" value="ECO:0007669"/>
    <property type="project" value="Ensembl"/>
</dbReference>
<dbReference type="InterPro" id="IPR001412">
    <property type="entry name" value="aa-tRNA-synth_I_CS"/>
</dbReference>
<feature type="domain" description="Isoleucine--tRNA ligase cytoplasmic ubiquitin-like" evidence="16">
    <location>
        <begin position="1144"/>
        <end position="1234"/>
    </location>
</feature>
<reference evidence="17" key="1">
    <citation type="submission" date="2025-08" db="UniProtKB">
        <authorList>
            <consortium name="Ensembl"/>
        </authorList>
    </citation>
    <scope>IDENTIFICATION</scope>
</reference>
<dbReference type="OMA" id="EIIVIHK"/>
<dbReference type="Proteomes" id="UP000233220">
    <property type="component" value="Unplaced"/>
</dbReference>
<evidence type="ECO:0000256" key="9">
    <source>
        <dbReference type="ARBA" id="ARBA00023146"/>
    </source>
</evidence>
<comment type="subcellular location">
    <subcellularLocation>
        <location evidence="1">Cytoplasm</location>
    </subcellularLocation>
</comment>
<comment type="similarity">
    <text evidence="2 13">Belongs to the class-I aminoacyl-tRNA synthetase family.</text>
</comment>
<evidence type="ECO:0000256" key="5">
    <source>
        <dbReference type="ARBA" id="ARBA00022598"/>
    </source>
</evidence>
<evidence type="ECO:0000313" key="17">
    <source>
        <dbReference type="Ensembl" id="ENSSBOP00000000428.1"/>
    </source>
</evidence>
<dbReference type="InterPro" id="IPR057033">
    <property type="entry name" value="Ubiquitin_IARS1"/>
</dbReference>
<dbReference type="InterPro" id="IPR009080">
    <property type="entry name" value="tRNAsynth_Ia_anticodon-bd"/>
</dbReference>
<dbReference type="GO" id="GO:0005829">
    <property type="term" value="C:cytosol"/>
    <property type="evidence" value="ECO:0007669"/>
    <property type="project" value="Ensembl"/>
</dbReference>
<evidence type="ECO:0000256" key="4">
    <source>
        <dbReference type="ARBA" id="ARBA00022490"/>
    </source>
</evidence>
<dbReference type="Pfam" id="PF08264">
    <property type="entry name" value="Anticodon_1"/>
    <property type="match status" value="1"/>
</dbReference>
<evidence type="ECO:0000259" key="15">
    <source>
        <dbReference type="Pfam" id="PF08264"/>
    </source>
</evidence>
<dbReference type="Pfam" id="PF00133">
    <property type="entry name" value="tRNA-synt_1"/>
    <property type="match status" value="1"/>
</dbReference>
<comment type="catalytic activity">
    <reaction evidence="11">
        <text>tRNA(Ile) + L-isoleucine + ATP = L-isoleucyl-tRNA(Ile) + AMP + diphosphate</text>
        <dbReference type="Rhea" id="RHEA:11060"/>
        <dbReference type="Rhea" id="RHEA-COMP:9666"/>
        <dbReference type="Rhea" id="RHEA-COMP:9695"/>
        <dbReference type="ChEBI" id="CHEBI:30616"/>
        <dbReference type="ChEBI" id="CHEBI:33019"/>
        <dbReference type="ChEBI" id="CHEBI:58045"/>
        <dbReference type="ChEBI" id="CHEBI:78442"/>
        <dbReference type="ChEBI" id="CHEBI:78528"/>
        <dbReference type="ChEBI" id="CHEBI:456215"/>
        <dbReference type="EC" id="6.1.1.5"/>
    </reaction>
</comment>
<dbReference type="PANTHER" id="PTHR42780">
    <property type="entry name" value="SOLEUCYL-TRNA SYNTHETASE"/>
    <property type="match status" value="1"/>
</dbReference>
<dbReference type="EC" id="6.1.1.5" evidence="3"/>
<dbReference type="GO" id="GO:0002161">
    <property type="term" value="F:aminoacyl-tRNA deacylase activity"/>
    <property type="evidence" value="ECO:0007669"/>
    <property type="project" value="InterPro"/>
</dbReference>
<evidence type="ECO:0000256" key="10">
    <source>
        <dbReference type="ARBA" id="ARBA00032665"/>
    </source>
</evidence>
<dbReference type="Gene3D" id="3.40.50.620">
    <property type="entry name" value="HUPs"/>
    <property type="match status" value="2"/>
</dbReference>
<dbReference type="FunFam" id="3.40.50.620:FF:000050">
    <property type="entry name" value="Isoleucyl-tRNA synthetase,cytoplasmic"/>
    <property type="match status" value="1"/>
</dbReference>
<dbReference type="InterPro" id="IPR033709">
    <property type="entry name" value="Anticodon_Ile_ABEc"/>
</dbReference>
<keyword evidence="6 13" id="KW-0547">Nucleotide-binding</keyword>
<evidence type="ECO:0000256" key="6">
    <source>
        <dbReference type="ARBA" id="ARBA00022741"/>
    </source>
</evidence>
<dbReference type="GO" id="GO:0005524">
    <property type="term" value="F:ATP binding"/>
    <property type="evidence" value="ECO:0007669"/>
    <property type="project" value="UniProtKB-KW"/>
</dbReference>
<dbReference type="Gene3D" id="1.10.730.10">
    <property type="entry name" value="Isoleucyl-tRNA Synthetase, Domain 1"/>
    <property type="match status" value="1"/>
</dbReference>
<keyword evidence="18" id="KW-1185">Reference proteome</keyword>
<gene>
    <name evidence="17" type="primary">IARS1</name>
</gene>
<evidence type="ECO:0000256" key="3">
    <source>
        <dbReference type="ARBA" id="ARBA00013165"/>
    </source>
</evidence>
<dbReference type="InterPro" id="IPR014729">
    <property type="entry name" value="Rossmann-like_a/b/a_fold"/>
</dbReference>
<dbReference type="PRINTS" id="PR00984">
    <property type="entry name" value="TRNASYNTHILE"/>
</dbReference>
<sequence length="1237" mass="141645">MVQQVPENINFPAEEEKILEFWTKFNCFQECLKQSKHKPKFTFYDGPPFATGLPHYGHILAGTIKDIVTRYAHQSGFHVDRRFGWDCHGLPVEYEIDKTLGIRGPEDVAKMGIAEYNSQCRAIVMRYSTEWKVWKNFDNYNMDMGLFFFSQMWVFKQLYDKGLVYRGVKVMPFSTACNTPLSNFESHQNYKDVQDPSVFVTFPLEEDETVSLVAWTTTPWTLPSNLAVCVNPEMQYVKIKDVARGKLLILMEARLSALYKLESDYEILERFPGAYLKGKKYRPLFDYFVKCKENGAFTVLVDNYVKEEEGTGVVHQAPYFGADDYRVCVDFNIIRKDSLPVCPVDASGCFTAEVTHFAGQYVKSQPEQLCLCFCFPRSDTPLIYKAVPSWFVRVENMVDQLLRNNDLCYWVPEFVREKRFGNWLKDARDWAISRNRYWGTPIPLWVSDDFEEVVCIGSVAELEELSGAKISDLHRESVDHLTIPSRCGKGSLHRISEVFDCWFESGSMPYAQVHYPFENKREFEDAFPADFIAEGIDQTRGWFYTLLVLATALFGQPPFKNVIVNGLILASDGQKMSKRKKNYPDPVSIIQKYGADALRLYLINSPVVRAENLRFKEEGVRDVLKDVLLPWYNAYRFFIQNVVRLQKEEEIEFLYNENTVRKSPNITDQWILSFMQSLIGFFETEMAAYRLYTVVPRLVKFVDILTNWYVRMNRRRLKGENGMEDCVMALETLFSVLLSLCRLMAPYTPFLTELMYQNLKVLIDPVSVQDKDTFSIHYLMLPRVREELIDKKTESAISRMQSVIELGRVIRDRKTIPIKYPLKEIVIIHQDPEALKDIKSLEKYVIEELNVRKVTLSTDKNKYGIRLRAEPDHMVLGKRLKGAFKAVMTSIKQLSSEELEQFQKTGTIVVEGHELHDEDIRLMYTFDQATGGTAQFEAHSDAQALVLLDVTPDQSMVDEGMAREVINRIQKLRKKCHLVPTDEITVYYNTKSEGRYLNNIIESHTEFIFATIKAPSKPYPVPPSDKILIQEKTQLKGSELEITLTRGSSLPGPVCAYVNLNIYANGNEQGGVLLLENPKGDNRLDLLKLKSVVSSVFGVKNADLAVFHNETEIQNQTDLLSLSGKTLCVTAGSAPSLINSSGALLCQYVNLQLLNAKPQECLMGTVGTLLLENPLGQNGLTHQGLLYEAAKVFGLRSRKLKLFLNETQTQEITEDIPMKTLNMKTVYVSVLPTTADF</sequence>
<evidence type="ECO:0000256" key="8">
    <source>
        <dbReference type="ARBA" id="ARBA00022917"/>
    </source>
</evidence>
<evidence type="ECO:0000256" key="7">
    <source>
        <dbReference type="ARBA" id="ARBA00022840"/>
    </source>
</evidence>
<dbReference type="SUPFAM" id="SSF50677">
    <property type="entry name" value="ValRS/IleRS/LeuRS editing domain"/>
    <property type="match status" value="1"/>
</dbReference>
<dbReference type="PROSITE" id="PS00178">
    <property type="entry name" value="AA_TRNA_LIGASE_I"/>
    <property type="match status" value="1"/>
</dbReference>